<name>A0A161SFV0_9NEIS</name>
<evidence type="ECO:0000256" key="1">
    <source>
        <dbReference type="ARBA" id="ARBA00002397"/>
    </source>
</evidence>
<accession>A0A161SFV0</accession>
<dbReference type="InterPro" id="IPR036679">
    <property type="entry name" value="FlgN-like_sf"/>
</dbReference>
<organism evidence="4 5">
    <name type="scientific">Crenobacter luteus</name>
    <dbReference type="NCBI Taxonomy" id="1452487"/>
    <lineage>
        <taxon>Bacteria</taxon>
        <taxon>Pseudomonadati</taxon>
        <taxon>Pseudomonadota</taxon>
        <taxon>Betaproteobacteria</taxon>
        <taxon>Neisseriales</taxon>
        <taxon>Neisseriaceae</taxon>
        <taxon>Crenobacter</taxon>
    </lineage>
</organism>
<keyword evidence="3" id="KW-1005">Bacterial flagellum biogenesis</keyword>
<dbReference type="RefSeq" id="WP_066612538.1">
    <property type="nucleotide sequence ID" value="NZ_LQQU01000023.1"/>
</dbReference>
<evidence type="ECO:0000313" key="4">
    <source>
        <dbReference type="EMBL" id="KZE31750.1"/>
    </source>
</evidence>
<dbReference type="GO" id="GO:0044780">
    <property type="term" value="P:bacterial-type flagellum assembly"/>
    <property type="evidence" value="ECO:0007669"/>
    <property type="project" value="InterPro"/>
</dbReference>
<dbReference type="EMBL" id="LQQU01000023">
    <property type="protein sequence ID" value="KZE31750.1"/>
    <property type="molecule type" value="Genomic_DNA"/>
</dbReference>
<gene>
    <name evidence="4" type="ORF">AVW16_00770</name>
</gene>
<keyword evidence="5" id="KW-1185">Reference proteome</keyword>
<comment type="function">
    <text evidence="1">Required for the efficient initiation of filament assembly.</text>
</comment>
<keyword evidence="4" id="KW-0966">Cell projection</keyword>
<dbReference type="InterPro" id="IPR007809">
    <property type="entry name" value="FlgN-like"/>
</dbReference>
<evidence type="ECO:0000313" key="5">
    <source>
        <dbReference type="Proteomes" id="UP000076625"/>
    </source>
</evidence>
<evidence type="ECO:0000256" key="2">
    <source>
        <dbReference type="ARBA" id="ARBA00007703"/>
    </source>
</evidence>
<dbReference type="Pfam" id="PF05130">
    <property type="entry name" value="FlgN"/>
    <property type="match status" value="1"/>
</dbReference>
<dbReference type="Proteomes" id="UP000076625">
    <property type="component" value="Unassembled WGS sequence"/>
</dbReference>
<protein>
    <submittedName>
        <fullName evidence="4">Flagellar biosynthesis protein FlgN</fullName>
    </submittedName>
</protein>
<dbReference type="Gene3D" id="1.20.58.300">
    <property type="entry name" value="FlgN-like"/>
    <property type="match status" value="1"/>
</dbReference>
<evidence type="ECO:0000256" key="3">
    <source>
        <dbReference type="ARBA" id="ARBA00022795"/>
    </source>
</evidence>
<dbReference type="STRING" id="1452487.AVW16_00770"/>
<keyword evidence="4" id="KW-0282">Flagellum</keyword>
<sequence length="141" mass="15360">MSRSAALKRLLADVRADLRDYGQLETALERQFAAACARDAQGLAEAGAVVLELVERLDERRRARRALCATVLGQDAGASVDAVLALLPPAPRMALAEPWQALRERVSRCKALNERNGGLLAAQQESIERVLHGEKDVYVPC</sequence>
<proteinExistence type="inferred from homology"/>
<dbReference type="SUPFAM" id="SSF140566">
    <property type="entry name" value="FlgN-like"/>
    <property type="match status" value="1"/>
</dbReference>
<dbReference type="OrthoDB" id="8595824at2"/>
<reference evidence="5" key="1">
    <citation type="submission" date="2016-01" db="EMBL/GenBank/DDBJ databases">
        <title>Draft genome of Chromobacterium sp. F49.</title>
        <authorList>
            <person name="Hong K.W."/>
        </authorList>
    </citation>
    <scope>NUCLEOTIDE SEQUENCE [LARGE SCALE GENOMIC DNA]</scope>
    <source>
        <strain evidence="5">CN10</strain>
    </source>
</reference>
<comment type="caution">
    <text evidence="4">The sequence shown here is derived from an EMBL/GenBank/DDBJ whole genome shotgun (WGS) entry which is preliminary data.</text>
</comment>
<keyword evidence="4" id="KW-0969">Cilium</keyword>
<comment type="similarity">
    <text evidence="2">Belongs to the FlgN family.</text>
</comment>
<dbReference type="AlphaFoldDB" id="A0A161SFV0"/>